<dbReference type="NCBIfam" id="NF038402">
    <property type="entry name" value="TroA_like"/>
    <property type="match status" value="1"/>
</dbReference>
<name>A0A7W1XTZ0_9BACL</name>
<comment type="caution">
    <text evidence="4">The sequence shown here is derived from an EMBL/GenBank/DDBJ whole genome shotgun (WGS) entry which is preliminary data.</text>
</comment>
<dbReference type="CDD" id="cd01143">
    <property type="entry name" value="YvrC"/>
    <property type="match status" value="1"/>
</dbReference>
<evidence type="ECO:0000259" key="3">
    <source>
        <dbReference type="PROSITE" id="PS50983"/>
    </source>
</evidence>
<accession>A0A7W1XTZ0</accession>
<dbReference type="GO" id="GO:0071281">
    <property type="term" value="P:cellular response to iron ion"/>
    <property type="evidence" value="ECO:0007669"/>
    <property type="project" value="TreeGrafter"/>
</dbReference>
<organism evidence="4 5">
    <name type="scientific">Thermoactinomyces mirandus</name>
    <dbReference type="NCBI Taxonomy" id="2756294"/>
    <lineage>
        <taxon>Bacteria</taxon>
        <taxon>Bacillati</taxon>
        <taxon>Bacillota</taxon>
        <taxon>Bacilli</taxon>
        <taxon>Bacillales</taxon>
        <taxon>Thermoactinomycetaceae</taxon>
        <taxon>Thermoactinomyces</taxon>
    </lineage>
</organism>
<evidence type="ECO:0000313" key="5">
    <source>
        <dbReference type="Proteomes" id="UP000538292"/>
    </source>
</evidence>
<dbReference type="EMBL" id="JACEOL010000038">
    <property type="protein sequence ID" value="MBA4603032.1"/>
    <property type="molecule type" value="Genomic_DNA"/>
</dbReference>
<proteinExistence type="inferred from homology"/>
<protein>
    <submittedName>
        <fullName evidence="4">ABC transporter substrate-binding protein</fullName>
    </submittedName>
</protein>
<dbReference type="Gene3D" id="3.40.50.1980">
    <property type="entry name" value="Nitrogenase molybdenum iron protein domain"/>
    <property type="match status" value="2"/>
</dbReference>
<reference evidence="4 5" key="1">
    <citation type="submission" date="2020-07" db="EMBL/GenBank/DDBJ databases">
        <title>Thermoactinomyces phylogeny.</title>
        <authorList>
            <person name="Dunlap C."/>
        </authorList>
    </citation>
    <scope>NUCLEOTIDE SEQUENCE [LARGE SCALE GENOMIC DNA]</scope>
    <source>
        <strain evidence="4 5">AMNI-1</strain>
    </source>
</reference>
<evidence type="ECO:0000256" key="1">
    <source>
        <dbReference type="ARBA" id="ARBA00008814"/>
    </source>
</evidence>
<keyword evidence="5" id="KW-1185">Reference proteome</keyword>
<feature type="domain" description="Fe/B12 periplasmic-binding" evidence="3">
    <location>
        <begin position="68"/>
        <end position="313"/>
    </location>
</feature>
<keyword evidence="2" id="KW-0732">Signal</keyword>
<sequence>MKRFGVRLLTLLLAFVFIWGLTGCAAQNGADHQSAAVNSPVKPRSINYPLELKDQAANKVKLEKEPERIVSLMPSNTEILFALGAGEQVVGVTDQDDYPAQARKLPKVGSFKINVEKVVSLKPDLVVANSGNEKEALDQLRNMGIPVLVTDSQSIKGVYEAIHLVSLATNRAREADILVANMEKEARTIYGKVVNIPEDRRAKVWFELDSNLYTVGGDTFMNELIGLAGGRNVAASLKGWPKVSPEQVVKWNPDVILTTYGGVEEIKKREGWQSISAVRENRVYALNPDLLNRPGPRIYQGVEQMAKVLYPEKFGDKEK</sequence>
<dbReference type="AlphaFoldDB" id="A0A7W1XTZ0"/>
<dbReference type="InterPro" id="IPR050902">
    <property type="entry name" value="ABC_Transporter_SBP"/>
</dbReference>
<comment type="similarity">
    <text evidence="1">Belongs to the bacterial solute-binding protein 8 family.</text>
</comment>
<dbReference type="PANTHER" id="PTHR30535">
    <property type="entry name" value="VITAMIN B12-BINDING PROTEIN"/>
    <property type="match status" value="1"/>
</dbReference>
<dbReference type="PANTHER" id="PTHR30535:SF34">
    <property type="entry name" value="MOLYBDATE-BINDING PROTEIN MOLA"/>
    <property type="match status" value="1"/>
</dbReference>
<dbReference type="Proteomes" id="UP000538292">
    <property type="component" value="Unassembled WGS sequence"/>
</dbReference>
<dbReference type="SUPFAM" id="SSF53807">
    <property type="entry name" value="Helical backbone' metal receptor"/>
    <property type="match status" value="1"/>
</dbReference>
<dbReference type="RefSeq" id="WP_181741164.1">
    <property type="nucleotide sequence ID" value="NZ_JACEOL010000038.1"/>
</dbReference>
<gene>
    <name evidence="4" type="ORF">H2C83_12030</name>
</gene>
<evidence type="ECO:0000256" key="2">
    <source>
        <dbReference type="ARBA" id="ARBA00022729"/>
    </source>
</evidence>
<dbReference type="PROSITE" id="PS50983">
    <property type="entry name" value="FE_B12_PBP"/>
    <property type="match status" value="1"/>
</dbReference>
<dbReference type="PROSITE" id="PS51257">
    <property type="entry name" value="PROKAR_LIPOPROTEIN"/>
    <property type="match status" value="1"/>
</dbReference>
<dbReference type="InterPro" id="IPR054828">
    <property type="entry name" value="Vit_B12_bind_prot"/>
</dbReference>
<dbReference type="Pfam" id="PF01497">
    <property type="entry name" value="Peripla_BP_2"/>
    <property type="match status" value="1"/>
</dbReference>
<evidence type="ECO:0000313" key="4">
    <source>
        <dbReference type="EMBL" id="MBA4603032.1"/>
    </source>
</evidence>
<dbReference type="InterPro" id="IPR002491">
    <property type="entry name" value="ABC_transptr_periplasmic_BD"/>
</dbReference>